<sequence length="97" mass="11761">MLKVVPLLMSIVATAAIAQPSVAMNPANFSPSPASEQLSSDLHAQLILNIGNSRSRRERDRQRARRRYQRYRRHQRFERQERRDRLRQRQRYDRRYR</sequence>
<feature type="signal peptide" evidence="2">
    <location>
        <begin position="1"/>
        <end position="18"/>
    </location>
</feature>
<dbReference type="Proteomes" id="UP000667802">
    <property type="component" value="Unassembled WGS sequence"/>
</dbReference>
<comment type="caution">
    <text evidence="3">The sequence shown here is derived from an EMBL/GenBank/DDBJ whole genome shotgun (WGS) entry which is preliminary data.</text>
</comment>
<evidence type="ECO:0000256" key="1">
    <source>
        <dbReference type="SAM" id="MobiDB-lite"/>
    </source>
</evidence>
<name>A0AAP5I2H9_9CYAN</name>
<dbReference type="EMBL" id="JAALHA020000001">
    <property type="protein sequence ID" value="MDR9893918.1"/>
    <property type="molecule type" value="Genomic_DNA"/>
</dbReference>
<gene>
    <name evidence="3" type="ORF">G7B40_004930</name>
</gene>
<accession>A0AAP5I2H9</accession>
<feature type="compositionally biased region" description="Basic residues" evidence="1">
    <location>
        <begin position="62"/>
        <end position="76"/>
    </location>
</feature>
<feature type="chain" id="PRO_5042958048" evidence="2">
    <location>
        <begin position="19"/>
        <end position="97"/>
    </location>
</feature>
<protein>
    <submittedName>
        <fullName evidence="3">Uncharacterized protein</fullName>
    </submittedName>
</protein>
<organism evidence="3 4">
    <name type="scientific">Aetokthonos hydrillicola Thurmond2011</name>
    <dbReference type="NCBI Taxonomy" id="2712845"/>
    <lineage>
        <taxon>Bacteria</taxon>
        <taxon>Bacillati</taxon>
        <taxon>Cyanobacteriota</taxon>
        <taxon>Cyanophyceae</taxon>
        <taxon>Nostocales</taxon>
        <taxon>Hapalosiphonaceae</taxon>
        <taxon>Aetokthonos</taxon>
    </lineage>
</organism>
<keyword evidence="2" id="KW-0732">Signal</keyword>
<evidence type="ECO:0000313" key="3">
    <source>
        <dbReference type="EMBL" id="MDR9893918.1"/>
    </source>
</evidence>
<proteinExistence type="predicted"/>
<keyword evidence="4" id="KW-1185">Reference proteome</keyword>
<evidence type="ECO:0000256" key="2">
    <source>
        <dbReference type="SAM" id="SignalP"/>
    </source>
</evidence>
<dbReference type="RefSeq" id="WP_208341254.1">
    <property type="nucleotide sequence ID" value="NZ_CAWQFN010000835.1"/>
</dbReference>
<reference evidence="4" key="1">
    <citation type="journal article" date="2021" name="Science">
        <title>Hunting the eagle killer: A cyanobacterial neurotoxin causes vacuolar myelinopathy.</title>
        <authorList>
            <person name="Breinlinger S."/>
            <person name="Phillips T.J."/>
            <person name="Haram B.N."/>
            <person name="Mares J."/>
            <person name="Martinez Yerena J.A."/>
            <person name="Hrouzek P."/>
            <person name="Sobotka R."/>
            <person name="Henderson W.M."/>
            <person name="Schmieder P."/>
            <person name="Williams S.M."/>
            <person name="Lauderdale J.D."/>
            <person name="Wilde H.D."/>
            <person name="Gerrin W."/>
            <person name="Kust A."/>
            <person name="Washington J.W."/>
            <person name="Wagner C."/>
            <person name="Geier B."/>
            <person name="Liebeke M."/>
            <person name="Enke H."/>
            <person name="Niedermeyer T.H.J."/>
            <person name="Wilde S.B."/>
        </authorList>
    </citation>
    <scope>NUCLEOTIDE SEQUENCE [LARGE SCALE GENOMIC DNA]</scope>
    <source>
        <strain evidence="4">Thurmond2011</strain>
    </source>
</reference>
<evidence type="ECO:0000313" key="4">
    <source>
        <dbReference type="Proteomes" id="UP000667802"/>
    </source>
</evidence>
<feature type="region of interest" description="Disordered" evidence="1">
    <location>
        <begin position="49"/>
        <end position="97"/>
    </location>
</feature>
<dbReference type="AlphaFoldDB" id="A0AAP5I2H9"/>